<dbReference type="InterPro" id="IPR001248">
    <property type="entry name" value="Pur-cyt_permease"/>
</dbReference>
<dbReference type="GO" id="GO:0015205">
    <property type="term" value="F:nucleobase transmembrane transporter activity"/>
    <property type="evidence" value="ECO:0007669"/>
    <property type="project" value="TreeGrafter"/>
</dbReference>
<feature type="compositionally biased region" description="Basic and acidic residues" evidence="6">
    <location>
        <begin position="523"/>
        <end position="533"/>
    </location>
</feature>
<evidence type="ECO:0000313" key="9">
    <source>
        <dbReference type="Proteomes" id="UP000038010"/>
    </source>
</evidence>
<feature type="transmembrane region" description="Helical" evidence="7">
    <location>
        <begin position="129"/>
        <end position="151"/>
    </location>
</feature>
<feature type="transmembrane region" description="Helical" evidence="7">
    <location>
        <begin position="397"/>
        <end position="419"/>
    </location>
</feature>
<dbReference type="Gene3D" id="1.10.4160.10">
    <property type="entry name" value="Hydantoin permease"/>
    <property type="match status" value="1"/>
</dbReference>
<comment type="caution">
    <text evidence="8">The sequence shown here is derived from an EMBL/GenBank/DDBJ whole genome shotgun (WGS) entry which is preliminary data.</text>
</comment>
<feature type="transmembrane region" description="Helical" evidence="7">
    <location>
        <begin position="63"/>
        <end position="82"/>
    </location>
</feature>
<evidence type="ECO:0000256" key="6">
    <source>
        <dbReference type="SAM" id="MobiDB-lite"/>
    </source>
</evidence>
<feature type="transmembrane region" description="Helical" evidence="7">
    <location>
        <begin position="238"/>
        <end position="258"/>
    </location>
</feature>
<reference evidence="8 9" key="1">
    <citation type="submission" date="2015-06" db="EMBL/GenBank/DDBJ databases">
        <title>Draft genome of the ant-associated black yeast Phialophora attae CBS 131958.</title>
        <authorList>
            <person name="Moreno L.F."/>
            <person name="Stielow B.J."/>
            <person name="de Hoog S."/>
            <person name="Vicente V.A."/>
            <person name="Weiss V.A."/>
            <person name="de Vries M."/>
            <person name="Cruz L.M."/>
            <person name="Souza E.M."/>
        </authorList>
    </citation>
    <scope>NUCLEOTIDE SEQUENCE [LARGE SCALE GENOMIC DNA]</scope>
    <source>
        <strain evidence="8 9">CBS 131958</strain>
    </source>
</reference>
<feature type="compositionally biased region" description="Polar residues" evidence="6">
    <location>
        <begin position="538"/>
        <end position="547"/>
    </location>
</feature>
<name>A0A0N1H3G5_9EURO</name>
<dbReference type="Pfam" id="PF02133">
    <property type="entry name" value="Transp_cyt_pur"/>
    <property type="match status" value="1"/>
</dbReference>
<dbReference type="InterPro" id="IPR045225">
    <property type="entry name" value="Uracil/uridine/allantoin_perm"/>
</dbReference>
<proteinExistence type="inferred from homology"/>
<dbReference type="InterPro" id="IPR012681">
    <property type="entry name" value="NCS1"/>
</dbReference>
<dbReference type="GeneID" id="28732705"/>
<protein>
    <submittedName>
        <fullName evidence="8">Uridine permease</fullName>
    </submittedName>
</protein>
<evidence type="ECO:0000256" key="5">
    <source>
        <dbReference type="ARBA" id="ARBA00023136"/>
    </source>
</evidence>
<feature type="region of interest" description="Disordered" evidence="6">
    <location>
        <begin position="523"/>
        <end position="558"/>
    </location>
</feature>
<comment type="subcellular location">
    <subcellularLocation>
        <location evidence="1">Membrane</location>
        <topology evidence="1">Multi-pass membrane protein</topology>
    </subcellularLocation>
</comment>
<dbReference type="PANTHER" id="PTHR30618:SF4">
    <property type="entry name" value="ALLANTOIN PERMEASE"/>
    <property type="match status" value="1"/>
</dbReference>
<feature type="transmembrane region" description="Helical" evidence="7">
    <location>
        <begin position="480"/>
        <end position="503"/>
    </location>
</feature>
<dbReference type="PANTHER" id="PTHR30618">
    <property type="entry name" value="NCS1 FAMILY PURINE/PYRIMIDINE TRANSPORTER"/>
    <property type="match status" value="1"/>
</dbReference>
<evidence type="ECO:0000256" key="1">
    <source>
        <dbReference type="ARBA" id="ARBA00004141"/>
    </source>
</evidence>
<dbReference type="VEuPathDB" id="FungiDB:AB675_11935"/>
<accession>A0A0N1H3G5</accession>
<evidence type="ECO:0000256" key="4">
    <source>
        <dbReference type="ARBA" id="ARBA00022989"/>
    </source>
</evidence>
<comment type="similarity">
    <text evidence="2">Belongs to the purine-cytosine permease (2.A.39) family.</text>
</comment>
<dbReference type="OrthoDB" id="2018619at2759"/>
<keyword evidence="9" id="KW-1185">Reference proteome</keyword>
<feature type="transmembrane region" description="Helical" evidence="7">
    <location>
        <begin position="329"/>
        <end position="348"/>
    </location>
</feature>
<dbReference type="Proteomes" id="UP000038010">
    <property type="component" value="Unassembled WGS sequence"/>
</dbReference>
<evidence type="ECO:0000256" key="2">
    <source>
        <dbReference type="ARBA" id="ARBA00008974"/>
    </source>
</evidence>
<sequence length="571" mass="63134">MPSTTLVRRALRKISLPEEQESNRWSNEDIRPVPPERQRWGWLQFVELWFCINLNMSSYQTGAALLASGLTFWQAILVIVFGNAMATGFAVLNSVSGAQSHLGFPIVSRSVWGMYGAYFPVLNRILTSVVWYGVQAVIGGNMIWICLRSIWMDIDERIPNTLPANIGITSSKFVGYVLFNILCAIFIWFRPQQLRPYFHFASVLVFLTLFIFLGWAVGTSQGYGSVFDSKSTMASEELAWKMVAGMMSVIGSISSGILNQNDFTRFAKKPSHVTWSQAGSFMTSSCTVAIIGVVCTAATQQQYGDGTPLWNPADLFAKIQDTHGSRGRAAAFFLGIVFIFSQLSINVVGNVLAGGLDVASVFPKYINLRRGAYILAILSVAPNPWQQLAYPGTFLSVLSAYAVFLGPMIGLLCVHFWIIQHRSFNVPDLYEGSSRSLYWYKWGTNWRTVVAWTLAIIPSMPGFVGSVNKNVQLGSGANRVFSLSFLLGFTLAAIFAYLFNWIWPYPYPTHTILLDGSDASRTGEDADGAEKGLPHVTATETGSNSVSDMEEVHHDVHGDDQKRVEGAFAKV</sequence>
<keyword evidence="5 7" id="KW-0472">Membrane</keyword>
<organism evidence="8 9">
    <name type="scientific">Cyphellophora attinorum</name>
    <dbReference type="NCBI Taxonomy" id="1664694"/>
    <lineage>
        <taxon>Eukaryota</taxon>
        <taxon>Fungi</taxon>
        <taxon>Dikarya</taxon>
        <taxon>Ascomycota</taxon>
        <taxon>Pezizomycotina</taxon>
        <taxon>Eurotiomycetes</taxon>
        <taxon>Chaetothyriomycetidae</taxon>
        <taxon>Chaetothyriales</taxon>
        <taxon>Cyphellophoraceae</taxon>
        <taxon>Cyphellophora</taxon>
    </lineage>
</organism>
<dbReference type="NCBIfam" id="TIGR00800">
    <property type="entry name" value="ncs1"/>
    <property type="match status" value="1"/>
</dbReference>
<feature type="transmembrane region" description="Helical" evidence="7">
    <location>
        <begin position="449"/>
        <end position="468"/>
    </location>
</feature>
<evidence type="ECO:0000313" key="8">
    <source>
        <dbReference type="EMBL" id="KPI34962.1"/>
    </source>
</evidence>
<dbReference type="AlphaFoldDB" id="A0A0N1H3G5"/>
<evidence type="ECO:0000256" key="7">
    <source>
        <dbReference type="SAM" id="Phobius"/>
    </source>
</evidence>
<keyword evidence="4 7" id="KW-1133">Transmembrane helix</keyword>
<feature type="transmembrane region" description="Helical" evidence="7">
    <location>
        <begin position="196"/>
        <end position="218"/>
    </location>
</feature>
<dbReference type="CDD" id="cd11482">
    <property type="entry name" value="SLC-NCS1sbd_NRT1-like"/>
    <property type="match status" value="1"/>
</dbReference>
<feature type="transmembrane region" description="Helical" evidence="7">
    <location>
        <begin position="102"/>
        <end position="122"/>
    </location>
</feature>
<dbReference type="RefSeq" id="XP_017994925.1">
    <property type="nucleotide sequence ID" value="XM_018140824.1"/>
</dbReference>
<evidence type="ECO:0000256" key="3">
    <source>
        <dbReference type="ARBA" id="ARBA00022692"/>
    </source>
</evidence>
<dbReference type="GO" id="GO:0005886">
    <property type="term" value="C:plasma membrane"/>
    <property type="evidence" value="ECO:0007669"/>
    <property type="project" value="TreeGrafter"/>
</dbReference>
<keyword evidence="3 7" id="KW-0812">Transmembrane</keyword>
<dbReference type="EMBL" id="LFJN01000046">
    <property type="protein sequence ID" value="KPI34962.1"/>
    <property type="molecule type" value="Genomic_DNA"/>
</dbReference>
<feature type="transmembrane region" description="Helical" evidence="7">
    <location>
        <begin position="171"/>
        <end position="189"/>
    </location>
</feature>
<gene>
    <name evidence="8" type="ORF">AB675_11935</name>
</gene>